<dbReference type="PANTHER" id="PTHR34136">
    <property type="match status" value="1"/>
</dbReference>
<keyword evidence="4" id="KW-1185">Reference proteome</keyword>
<keyword evidence="1" id="KW-0328">Glycosyltransferase</keyword>
<gene>
    <name evidence="3" type="ORF">SB48_HM08orf05456</name>
</gene>
<evidence type="ECO:0000256" key="2">
    <source>
        <dbReference type="ARBA" id="ARBA00022679"/>
    </source>
</evidence>
<evidence type="ECO:0000313" key="3">
    <source>
        <dbReference type="EMBL" id="AJO24201.1"/>
    </source>
</evidence>
<evidence type="ECO:0000256" key="1">
    <source>
        <dbReference type="ARBA" id="ARBA00022676"/>
    </source>
</evidence>
<dbReference type="InterPro" id="IPR004629">
    <property type="entry name" value="WecG_TagA_CpsF"/>
</dbReference>
<dbReference type="Proteomes" id="UP000032024">
    <property type="component" value="Chromosome"/>
</dbReference>
<accession>A0AAN0TAG7</accession>
<name>A0AAN0TAG7_HEYCO</name>
<protein>
    <submittedName>
        <fullName evidence="3">WecB/TagA/CpsF family glycosyl transferase</fullName>
    </submittedName>
</protein>
<dbReference type="CDD" id="cd06533">
    <property type="entry name" value="Glyco_transf_WecG_TagA"/>
    <property type="match status" value="1"/>
</dbReference>
<dbReference type="PANTHER" id="PTHR34136:SF1">
    <property type="entry name" value="UDP-N-ACETYL-D-MANNOSAMINURONIC ACID TRANSFERASE"/>
    <property type="match status" value="1"/>
</dbReference>
<reference evidence="4" key="1">
    <citation type="submission" date="2015-01" db="EMBL/GenBank/DDBJ databases">
        <title>Comparative genome analysis of Bacillus coagulans HM-08, Clostridium butyricum HM-68, Bacillus subtilis HM-66 and Bacillus paralicheniformis BL-09.</title>
        <authorList>
            <person name="Zhang H."/>
        </authorList>
    </citation>
    <scope>NUCLEOTIDE SEQUENCE [LARGE SCALE GENOMIC DNA]</scope>
    <source>
        <strain evidence="4">HM-08</strain>
    </source>
</reference>
<dbReference type="EMBL" id="CP010525">
    <property type="protein sequence ID" value="AJO24201.1"/>
    <property type="molecule type" value="Genomic_DNA"/>
</dbReference>
<evidence type="ECO:0000313" key="4">
    <source>
        <dbReference type="Proteomes" id="UP000032024"/>
    </source>
</evidence>
<keyword evidence="2 3" id="KW-0808">Transferase</keyword>
<sequence>MADRDFTLPAVHGTYILNMETFHRAKEKIVLKKAFGNIDLTVITEEQFLDEFESRVHEGIKTNVFFLNAHCYNIAQTDRDYYRIINEADYLLNDGVGIEIGAKLFDIPLAGNLNGTDLTPKILKRCEKNGFSVFVLGATETNLQSAIQHFRKDYPDLKIAGCHHGYFQSKHEIVAMINRSHADVLLVGMGVPLQEKFIAGFDQELSCTARLGVGAFIDFASGNVPRAPYLFRKLRIEWLFRLLREPKRLWKRNFGSLIFLCRILRYKWKHS</sequence>
<dbReference type="GO" id="GO:0016758">
    <property type="term" value="F:hexosyltransferase activity"/>
    <property type="evidence" value="ECO:0007669"/>
    <property type="project" value="TreeGrafter"/>
</dbReference>
<proteinExistence type="predicted"/>
<dbReference type="NCBIfam" id="TIGR00696">
    <property type="entry name" value="wecG_tagA_cpsF"/>
    <property type="match status" value="1"/>
</dbReference>
<dbReference type="Pfam" id="PF03808">
    <property type="entry name" value="Glyco_tran_WecG"/>
    <property type="match status" value="1"/>
</dbReference>
<dbReference type="AlphaFoldDB" id="A0AAN0TAG7"/>
<organism evidence="3 4">
    <name type="scientific">Heyndrickxia coagulans</name>
    <name type="common">Weizmannia coagulans</name>
    <dbReference type="NCBI Taxonomy" id="1398"/>
    <lineage>
        <taxon>Bacteria</taxon>
        <taxon>Bacillati</taxon>
        <taxon>Bacillota</taxon>
        <taxon>Bacilli</taxon>
        <taxon>Bacillales</taxon>
        <taxon>Bacillaceae</taxon>
        <taxon>Heyndrickxia</taxon>
    </lineage>
</organism>